<evidence type="ECO:0000313" key="3">
    <source>
        <dbReference type="Proteomes" id="UP001500729"/>
    </source>
</evidence>
<organism evidence="2 3">
    <name type="scientific">Saccharopolyspora erythraea</name>
    <name type="common">Streptomyces erythraeus</name>
    <dbReference type="NCBI Taxonomy" id="1836"/>
    <lineage>
        <taxon>Bacteria</taxon>
        <taxon>Bacillati</taxon>
        <taxon>Actinomycetota</taxon>
        <taxon>Actinomycetes</taxon>
        <taxon>Pseudonocardiales</taxon>
        <taxon>Pseudonocardiaceae</taxon>
        <taxon>Saccharopolyspora</taxon>
    </lineage>
</organism>
<reference evidence="3" key="1">
    <citation type="journal article" date="2019" name="Int. J. Syst. Evol. Microbiol.">
        <title>The Global Catalogue of Microorganisms (GCM) 10K type strain sequencing project: providing services to taxonomists for standard genome sequencing and annotation.</title>
        <authorList>
            <consortium name="The Broad Institute Genomics Platform"/>
            <consortium name="The Broad Institute Genome Sequencing Center for Infectious Disease"/>
            <person name="Wu L."/>
            <person name="Ma J."/>
        </authorList>
    </citation>
    <scope>NUCLEOTIDE SEQUENCE [LARGE SCALE GENOMIC DNA]</scope>
    <source>
        <strain evidence="3">JCM 10303</strain>
    </source>
</reference>
<sequence>MKNPWPGPERPAPGVVARTRRTCQTPGMAEDVAACEVAHSDAPVETGDRTLVAVFASPVSRYLLRYGRDLGYRTLLVEPDPQRAAQVGDTGADVVGKVTGIGGDTDVIVTDHHRPELGPMLRDVLAHQVRWVGVLGNPRHPAPHVAALRELGVEDDAIGEVHRPIGLNIGSRRPPEIAIAALAGLLADRNGRPGGFEF</sequence>
<protein>
    <submittedName>
        <fullName evidence="2">XdhC family protein</fullName>
    </submittedName>
</protein>
<gene>
    <name evidence="2" type="ORF">GCM10009533_26370</name>
</gene>
<dbReference type="Gene3D" id="3.40.50.720">
    <property type="entry name" value="NAD(P)-binding Rossmann-like Domain"/>
    <property type="match status" value="1"/>
</dbReference>
<dbReference type="Proteomes" id="UP001500729">
    <property type="component" value="Unassembled WGS sequence"/>
</dbReference>
<dbReference type="InterPro" id="IPR052698">
    <property type="entry name" value="MoCofactor_Util/Proc"/>
</dbReference>
<accession>A0ABP3MU28</accession>
<dbReference type="Pfam" id="PF13478">
    <property type="entry name" value="XdhC_C"/>
    <property type="match status" value="1"/>
</dbReference>
<proteinExistence type="predicted"/>
<dbReference type="EMBL" id="BAAAGS010000014">
    <property type="protein sequence ID" value="GAA0525704.1"/>
    <property type="molecule type" value="Genomic_DNA"/>
</dbReference>
<evidence type="ECO:0000259" key="1">
    <source>
        <dbReference type="Pfam" id="PF13478"/>
    </source>
</evidence>
<evidence type="ECO:0000313" key="2">
    <source>
        <dbReference type="EMBL" id="GAA0525704.1"/>
    </source>
</evidence>
<keyword evidence="3" id="KW-1185">Reference proteome</keyword>
<dbReference type="PANTHER" id="PTHR30388:SF6">
    <property type="entry name" value="XANTHINE DEHYDROGENASE SUBUNIT A-RELATED"/>
    <property type="match status" value="1"/>
</dbReference>
<dbReference type="PANTHER" id="PTHR30388">
    <property type="entry name" value="ALDEHYDE OXIDOREDUCTASE MOLYBDENUM COFACTOR ASSEMBLY PROTEIN"/>
    <property type="match status" value="1"/>
</dbReference>
<dbReference type="InterPro" id="IPR027051">
    <property type="entry name" value="XdhC_Rossmann_dom"/>
</dbReference>
<name>A0ABP3MU28_SACER</name>
<comment type="caution">
    <text evidence="2">The sequence shown here is derived from an EMBL/GenBank/DDBJ whole genome shotgun (WGS) entry which is preliminary data.</text>
</comment>
<feature type="domain" description="XdhC Rossmann" evidence="1">
    <location>
        <begin position="51"/>
        <end position="184"/>
    </location>
</feature>